<dbReference type="Pfam" id="PF19588">
    <property type="entry name" value="SxtJ"/>
    <property type="match status" value="1"/>
</dbReference>
<gene>
    <name evidence="2" type="ORF">UFOPK2292_01087</name>
</gene>
<evidence type="ECO:0000313" key="2">
    <source>
        <dbReference type="EMBL" id="CAB4675995.1"/>
    </source>
</evidence>
<feature type="transmembrane region" description="Helical" evidence="1">
    <location>
        <begin position="84"/>
        <end position="108"/>
    </location>
</feature>
<dbReference type="EMBL" id="CAEZWU010000176">
    <property type="protein sequence ID" value="CAB4675995.1"/>
    <property type="molecule type" value="Genomic_DNA"/>
</dbReference>
<name>A0A6J6MTW4_9ZZZZ</name>
<protein>
    <submittedName>
        <fullName evidence="2">Unannotated protein</fullName>
    </submittedName>
</protein>
<reference evidence="2" key="1">
    <citation type="submission" date="2020-05" db="EMBL/GenBank/DDBJ databases">
        <authorList>
            <person name="Chiriac C."/>
            <person name="Salcher M."/>
            <person name="Ghai R."/>
            <person name="Kavagutti S V."/>
        </authorList>
    </citation>
    <scope>NUCLEOTIDE SEQUENCE</scope>
</reference>
<accession>A0A6J6MTW4</accession>
<proteinExistence type="predicted"/>
<dbReference type="InterPro" id="IPR045781">
    <property type="entry name" value="SxtJ"/>
</dbReference>
<feature type="transmembrane region" description="Helical" evidence="1">
    <location>
        <begin position="45"/>
        <end position="64"/>
    </location>
</feature>
<keyword evidence="1" id="KW-0472">Membrane</keyword>
<evidence type="ECO:0000256" key="1">
    <source>
        <dbReference type="SAM" id="Phobius"/>
    </source>
</evidence>
<organism evidence="2">
    <name type="scientific">freshwater metagenome</name>
    <dbReference type="NCBI Taxonomy" id="449393"/>
    <lineage>
        <taxon>unclassified sequences</taxon>
        <taxon>metagenomes</taxon>
        <taxon>ecological metagenomes</taxon>
    </lineage>
</organism>
<keyword evidence="1" id="KW-0812">Transmembrane</keyword>
<keyword evidence="1" id="KW-1133">Transmembrane helix</keyword>
<sequence length="141" mass="16101">MSNALGLEKNTKTSSASDRSFGVMFGCIFIIIAVLLRIRDKRETLQLCLLLMSCLTFLVSFARPRLLSTPNKLWMKFSLLLARFVSPIILGVLFFVLISPLALALRMFGRDELRLKTKNVVTNWQSRKICGYSLDSFKNQY</sequence>
<dbReference type="AlphaFoldDB" id="A0A6J6MTW4"/>
<feature type="transmembrane region" description="Helical" evidence="1">
    <location>
        <begin position="20"/>
        <end position="38"/>
    </location>
</feature>